<reference evidence="1 2" key="1">
    <citation type="submission" date="2024-01" db="EMBL/GenBank/DDBJ databases">
        <title>Genome assemblies of Stephania.</title>
        <authorList>
            <person name="Yang L."/>
        </authorList>
    </citation>
    <scope>NUCLEOTIDE SEQUENCE [LARGE SCALE GENOMIC DNA]</scope>
    <source>
        <strain evidence="1">JXDWG</strain>
        <tissue evidence="1">Leaf</tissue>
    </source>
</reference>
<evidence type="ECO:0000313" key="1">
    <source>
        <dbReference type="EMBL" id="KAK9140659.1"/>
    </source>
</evidence>
<sequence length="55" mass="6864">MQIHRKPKEEMEYKLEIQHNRDQIKRSNQCNHHLRLLHFPMNPFLIEFSEFRCDG</sequence>
<keyword evidence="2" id="KW-1185">Reference proteome</keyword>
<accession>A0AAP0JVM5</accession>
<evidence type="ECO:0000313" key="2">
    <source>
        <dbReference type="Proteomes" id="UP001419268"/>
    </source>
</evidence>
<gene>
    <name evidence="1" type="ORF">Scep_010340</name>
</gene>
<dbReference type="EMBL" id="JBBNAG010000004">
    <property type="protein sequence ID" value="KAK9140659.1"/>
    <property type="molecule type" value="Genomic_DNA"/>
</dbReference>
<dbReference type="Proteomes" id="UP001419268">
    <property type="component" value="Unassembled WGS sequence"/>
</dbReference>
<organism evidence="1 2">
    <name type="scientific">Stephania cephalantha</name>
    <dbReference type="NCBI Taxonomy" id="152367"/>
    <lineage>
        <taxon>Eukaryota</taxon>
        <taxon>Viridiplantae</taxon>
        <taxon>Streptophyta</taxon>
        <taxon>Embryophyta</taxon>
        <taxon>Tracheophyta</taxon>
        <taxon>Spermatophyta</taxon>
        <taxon>Magnoliopsida</taxon>
        <taxon>Ranunculales</taxon>
        <taxon>Menispermaceae</taxon>
        <taxon>Menispermoideae</taxon>
        <taxon>Cissampelideae</taxon>
        <taxon>Stephania</taxon>
    </lineage>
</organism>
<dbReference type="AlphaFoldDB" id="A0AAP0JVM5"/>
<proteinExistence type="predicted"/>
<name>A0AAP0JVM5_9MAGN</name>
<comment type="caution">
    <text evidence="1">The sequence shown here is derived from an EMBL/GenBank/DDBJ whole genome shotgun (WGS) entry which is preliminary data.</text>
</comment>
<protein>
    <submittedName>
        <fullName evidence="1">Uncharacterized protein</fullName>
    </submittedName>
</protein>